<protein>
    <recommendedName>
        <fullName evidence="8">Tetratricopeptide repeat protein</fullName>
    </recommendedName>
</protein>
<dbReference type="PANTHER" id="PTHR44186:SF1">
    <property type="entry name" value="BARDET-BIEDL SYNDROME 4 PROTEIN"/>
    <property type="match status" value="1"/>
</dbReference>
<dbReference type="EMBL" id="CAMPGE010013432">
    <property type="protein sequence ID" value="CAI2372166.1"/>
    <property type="molecule type" value="Genomic_DNA"/>
</dbReference>
<evidence type="ECO:0000256" key="2">
    <source>
        <dbReference type="ARBA" id="ARBA00022803"/>
    </source>
</evidence>
<dbReference type="SMART" id="SM00028">
    <property type="entry name" value="TPR"/>
    <property type="match status" value="4"/>
</dbReference>
<keyword evidence="7" id="KW-1185">Reference proteome</keyword>
<reference evidence="6" key="1">
    <citation type="submission" date="2023-07" db="EMBL/GenBank/DDBJ databases">
        <authorList>
            <consortium name="AG Swart"/>
            <person name="Singh M."/>
            <person name="Singh A."/>
            <person name="Seah K."/>
            <person name="Emmerich C."/>
        </authorList>
    </citation>
    <scope>NUCLEOTIDE SEQUENCE</scope>
    <source>
        <strain evidence="6">DP1</strain>
    </source>
</reference>
<evidence type="ECO:0000256" key="1">
    <source>
        <dbReference type="ARBA" id="ARBA00022737"/>
    </source>
</evidence>
<evidence type="ECO:0000256" key="3">
    <source>
        <dbReference type="ARBA" id="ARBA00023778"/>
    </source>
</evidence>
<keyword evidence="1" id="KW-0677">Repeat</keyword>
<evidence type="ECO:0000256" key="5">
    <source>
        <dbReference type="SAM" id="MobiDB-lite"/>
    </source>
</evidence>
<name>A0AAD1UQ44_EUPCR</name>
<feature type="repeat" description="TPR" evidence="4">
    <location>
        <begin position="150"/>
        <end position="183"/>
    </location>
</feature>
<comment type="similarity">
    <text evidence="3">Belongs to the BBS4 family.</text>
</comment>
<evidence type="ECO:0000313" key="7">
    <source>
        <dbReference type="Proteomes" id="UP001295684"/>
    </source>
</evidence>
<dbReference type="PROSITE" id="PS50005">
    <property type="entry name" value="TPR"/>
    <property type="match status" value="2"/>
</dbReference>
<dbReference type="GO" id="GO:0060271">
    <property type="term" value="P:cilium assembly"/>
    <property type="evidence" value="ECO:0007669"/>
    <property type="project" value="TreeGrafter"/>
</dbReference>
<dbReference type="SUPFAM" id="SSF48452">
    <property type="entry name" value="TPR-like"/>
    <property type="match status" value="1"/>
</dbReference>
<dbReference type="GO" id="GO:0061512">
    <property type="term" value="P:protein localization to cilium"/>
    <property type="evidence" value="ECO:0007669"/>
    <property type="project" value="TreeGrafter"/>
</dbReference>
<feature type="region of interest" description="Disordered" evidence="5">
    <location>
        <begin position="313"/>
        <end position="350"/>
    </location>
</feature>
<dbReference type="Pfam" id="PF12895">
    <property type="entry name" value="ANAPC3"/>
    <property type="match status" value="1"/>
</dbReference>
<evidence type="ECO:0000256" key="4">
    <source>
        <dbReference type="PROSITE-ProRule" id="PRU00339"/>
    </source>
</evidence>
<proteinExistence type="inferred from homology"/>
<gene>
    <name evidence="6" type="ORF">ECRASSUSDP1_LOCUS13494</name>
</gene>
<evidence type="ECO:0008006" key="8">
    <source>
        <dbReference type="Google" id="ProtNLM"/>
    </source>
</evidence>
<keyword evidence="2 4" id="KW-0802">TPR repeat</keyword>
<dbReference type="GO" id="GO:0036064">
    <property type="term" value="C:ciliary basal body"/>
    <property type="evidence" value="ECO:0007669"/>
    <property type="project" value="TreeGrafter"/>
</dbReference>
<sequence length="350" mass="40095">MNRKRTHMGMEDLEADPIELLITDFEKFNDVERTFSQIMDIDNEDSKVKLLIDFSRFLSSSGYFVESKVFVALMQGNCDDSEIYAECARVYFGHKEFGKCIEMNKLALKADSERPAQIQSDIGLALLKNGDVNDAIVFLESTISDNPSFVDSYINLALCFKEQKDYTRALSSLENAMKLNSNDSRIHTNIGCIYYLQEKYEDAVVSFLKAKDVNQNNLALALMKLGNLEYSNLAFEEALLMDPGNMDIVNNYMLCLLNAKMFPKYVKMLSNFSGKQYEKYKTLLNKFIKACGIHQDEMRSKLRGNLANNMKKEIRKVDHPEMEEEDLPKEENKDSEIADLLSIDDDESAF</sequence>
<accession>A0AAD1UQ44</accession>
<dbReference type="Gene3D" id="1.25.40.10">
    <property type="entry name" value="Tetratricopeptide repeat domain"/>
    <property type="match status" value="1"/>
</dbReference>
<comment type="caution">
    <text evidence="6">The sequence shown here is derived from an EMBL/GenBank/DDBJ whole genome shotgun (WGS) entry which is preliminary data.</text>
</comment>
<dbReference type="PANTHER" id="PTHR44186">
    <property type="match status" value="1"/>
</dbReference>
<dbReference type="AlphaFoldDB" id="A0AAD1UQ44"/>
<feature type="repeat" description="TPR" evidence="4">
    <location>
        <begin position="184"/>
        <end position="217"/>
    </location>
</feature>
<organism evidence="6 7">
    <name type="scientific">Euplotes crassus</name>
    <dbReference type="NCBI Taxonomy" id="5936"/>
    <lineage>
        <taxon>Eukaryota</taxon>
        <taxon>Sar</taxon>
        <taxon>Alveolata</taxon>
        <taxon>Ciliophora</taxon>
        <taxon>Intramacronucleata</taxon>
        <taxon>Spirotrichea</taxon>
        <taxon>Hypotrichia</taxon>
        <taxon>Euplotida</taxon>
        <taxon>Euplotidae</taxon>
        <taxon>Moneuplotes</taxon>
    </lineage>
</organism>
<evidence type="ECO:0000313" key="6">
    <source>
        <dbReference type="EMBL" id="CAI2372166.1"/>
    </source>
</evidence>
<dbReference type="InterPro" id="IPR011990">
    <property type="entry name" value="TPR-like_helical_dom_sf"/>
</dbReference>
<dbReference type="Proteomes" id="UP001295684">
    <property type="component" value="Unassembled WGS sequence"/>
</dbReference>
<dbReference type="InterPro" id="IPR019734">
    <property type="entry name" value="TPR_rpt"/>
</dbReference>